<feature type="transmembrane region" description="Helical" evidence="1">
    <location>
        <begin position="67"/>
        <end position="88"/>
    </location>
</feature>
<feature type="transmembrane region" description="Helical" evidence="1">
    <location>
        <begin position="287"/>
        <end position="306"/>
    </location>
</feature>
<proteinExistence type="predicted"/>
<dbReference type="RefSeq" id="WP_021702329.1">
    <property type="nucleotide sequence ID" value="NZ_BATI01000035.1"/>
</dbReference>
<feature type="transmembrane region" description="Helical" evidence="1">
    <location>
        <begin position="6"/>
        <end position="24"/>
    </location>
</feature>
<keyword evidence="1" id="KW-0472">Membrane</keyword>
<keyword evidence="3" id="KW-1185">Reference proteome</keyword>
<keyword evidence="1" id="KW-0812">Transmembrane</keyword>
<name>U2ZT48_AQUA1</name>
<dbReference type="AlphaFoldDB" id="U2ZT48"/>
<comment type="caution">
    <text evidence="2">The sequence shown here is derived from an EMBL/GenBank/DDBJ whole genome shotgun (WGS) entry which is preliminary data.</text>
</comment>
<feature type="transmembrane region" description="Helical" evidence="1">
    <location>
        <begin position="36"/>
        <end position="55"/>
    </location>
</feature>
<evidence type="ECO:0000256" key="1">
    <source>
        <dbReference type="SAM" id="Phobius"/>
    </source>
</evidence>
<evidence type="ECO:0000313" key="3">
    <source>
        <dbReference type="Proteomes" id="UP000016560"/>
    </source>
</evidence>
<dbReference type="Proteomes" id="UP000016560">
    <property type="component" value="Unassembled WGS sequence"/>
</dbReference>
<dbReference type="OrthoDB" id="961798at2"/>
<dbReference type="EMBL" id="BATI01000035">
    <property type="protein sequence ID" value="GAD64247.1"/>
    <property type="molecule type" value="Genomic_DNA"/>
</dbReference>
<gene>
    <name evidence="2" type="ORF">PA6_035_00060</name>
</gene>
<feature type="transmembrane region" description="Helical" evidence="1">
    <location>
        <begin position="179"/>
        <end position="196"/>
    </location>
</feature>
<evidence type="ECO:0008006" key="4">
    <source>
        <dbReference type="Google" id="ProtNLM"/>
    </source>
</evidence>
<reference evidence="2" key="1">
    <citation type="submission" date="2024-09" db="EMBL/GenBank/DDBJ databases">
        <title>Whole genome shotgun sequence of Pseudomonas alcaligenes NBRC 14159.</title>
        <authorList>
            <person name="Yoshida I."/>
            <person name="Hosoyama A."/>
            <person name="Tsuchikane K."/>
            <person name="Noguchi M."/>
            <person name="Hirakata S."/>
            <person name="Ando Y."/>
            <person name="Ohji S."/>
            <person name="Yamazoe A."/>
            <person name="Yamazaki S."/>
            <person name="Fujita N."/>
        </authorList>
    </citation>
    <scope>NUCLEOTIDE SEQUENCE</scope>
    <source>
        <strain evidence="2">NBRC 14159</strain>
    </source>
</reference>
<protein>
    <recommendedName>
        <fullName evidence="4">Oligosaccharide repeat unit polymerase</fullName>
    </recommendedName>
</protein>
<feature type="transmembrane region" description="Helical" evidence="1">
    <location>
        <begin position="108"/>
        <end position="131"/>
    </location>
</feature>
<accession>U2ZT48</accession>
<evidence type="ECO:0000313" key="2">
    <source>
        <dbReference type="EMBL" id="GAD64247.1"/>
    </source>
</evidence>
<feature type="transmembrane region" description="Helical" evidence="1">
    <location>
        <begin position="151"/>
        <end position="172"/>
    </location>
</feature>
<sequence length="319" mass="35480">MGLGLVDVYALLVLLLCFGFFRLCGGTLNFFNPASLFFLFHVILFGAGSWYRWLYEGRVWVSDEAVFIVYSSLMLYVLGAFSVATVLFSSAPSLSLPRLLARAPVVELSPLSCLMVVMLPVLISLFYSLYIGGLVWLQSDIDDLRVEVRKGIGWLALLGIASAFLGTLFYLFSRRTIGWLEGFFVVALLSACAASYGNRAPGAEVFIAGIFSLLILKSGRLPVFRLFVVGGLAFLLVVMVGLYRQGFEMSFYGILQQGLWRPFVNFQNFQILYDAFPSSIPFQMGNGYLIVLAVLMPGYQPNYSVWLKDMLRMEFTGGG</sequence>
<keyword evidence="1" id="KW-1133">Transmembrane helix</keyword>
<organism evidence="2 3">
    <name type="scientific">Aquipseudomonas alcaligenes (strain ATCC 14909 / DSM 50342 / CCUG 1425 / JCM 20561 / NBRC 14159 / NCIMB 9945 / NCTC 10367 / 1577)</name>
    <name type="common">Pseudomonas alcaligenes</name>
    <dbReference type="NCBI Taxonomy" id="1215092"/>
    <lineage>
        <taxon>Bacteria</taxon>
        <taxon>Pseudomonadati</taxon>
        <taxon>Pseudomonadota</taxon>
        <taxon>Gammaproteobacteria</taxon>
        <taxon>Pseudomonadales</taxon>
        <taxon>Pseudomonadaceae</taxon>
        <taxon>Aquipseudomonas</taxon>
    </lineage>
</organism>
<feature type="transmembrane region" description="Helical" evidence="1">
    <location>
        <begin position="226"/>
        <end position="243"/>
    </location>
</feature>